<dbReference type="Pfam" id="PF20009">
    <property type="entry name" value="GEVED"/>
    <property type="match status" value="2"/>
</dbReference>
<feature type="chain" id="PRO_5001782876" description="Fibronectin type-III domain-containing protein" evidence="2">
    <location>
        <begin position="20"/>
        <end position="2115"/>
    </location>
</feature>
<dbReference type="SUPFAM" id="SSF55486">
    <property type="entry name" value="Metalloproteases ('zincins'), catalytic domain"/>
    <property type="match status" value="1"/>
</dbReference>
<dbReference type="Proteomes" id="UP000028521">
    <property type="component" value="Unassembled WGS sequence"/>
</dbReference>
<dbReference type="Gene3D" id="2.60.40.10">
    <property type="entry name" value="Immunoglobulins"/>
    <property type="match status" value="1"/>
</dbReference>
<dbReference type="eggNOG" id="COG3291">
    <property type="taxonomic scope" value="Bacteria"/>
</dbReference>
<dbReference type="InterPro" id="IPR003961">
    <property type="entry name" value="FN3_dom"/>
</dbReference>
<dbReference type="eggNOG" id="COG3209">
    <property type="taxonomic scope" value="Bacteria"/>
</dbReference>
<dbReference type="SMART" id="SM00060">
    <property type="entry name" value="FN3"/>
    <property type="match status" value="1"/>
</dbReference>
<dbReference type="STRING" id="1197477.IA57_11075"/>
<gene>
    <name evidence="4" type="ORF">IA57_11075</name>
</gene>
<dbReference type="PANTHER" id="PTHR10199:SF119">
    <property type="entry name" value="RE20510P"/>
    <property type="match status" value="1"/>
</dbReference>
<keyword evidence="5" id="KW-1185">Reference proteome</keyword>
<proteinExistence type="predicted"/>
<dbReference type="eggNOG" id="COG5184">
    <property type="taxonomic scope" value="Bacteria"/>
</dbReference>
<dbReference type="PANTHER" id="PTHR10199">
    <property type="entry name" value="THROMBOSPONDIN"/>
    <property type="match status" value="1"/>
</dbReference>
<dbReference type="PROSITE" id="PS50853">
    <property type="entry name" value="FN3"/>
    <property type="match status" value="1"/>
</dbReference>
<dbReference type="Pfam" id="PF00041">
    <property type="entry name" value="fn3"/>
    <property type="match status" value="1"/>
</dbReference>
<accession>A0A084TJT6</accession>
<dbReference type="InterPro" id="IPR026444">
    <property type="entry name" value="Secre_tail"/>
</dbReference>
<evidence type="ECO:0000313" key="5">
    <source>
        <dbReference type="Proteomes" id="UP000028521"/>
    </source>
</evidence>
<dbReference type="GO" id="GO:0005509">
    <property type="term" value="F:calcium ion binding"/>
    <property type="evidence" value="ECO:0007669"/>
    <property type="project" value="InterPro"/>
</dbReference>
<dbReference type="Pfam" id="PF18962">
    <property type="entry name" value="Por_Secre_tail"/>
    <property type="match status" value="1"/>
</dbReference>
<comment type="caution">
    <text evidence="4">The sequence shown here is derived from an EMBL/GenBank/DDBJ whole genome shotgun (WGS) entry which is preliminary data.</text>
</comment>
<dbReference type="Pfam" id="PF13688">
    <property type="entry name" value="Reprolysin_5"/>
    <property type="match status" value="1"/>
</dbReference>
<protein>
    <recommendedName>
        <fullName evidence="3">Fibronectin type-III domain-containing protein</fullName>
    </recommendedName>
</protein>
<dbReference type="EMBL" id="JPFK01000007">
    <property type="protein sequence ID" value="KFB00972.1"/>
    <property type="molecule type" value="Genomic_DNA"/>
</dbReference>
<feature type="signal peptide" evidence="2">
    <location>
        <begin position="1"/>
        <end position="19"/>
    </location>
</feature>
<dbReference type="eggNOG" id="COG3227">
    <property type="taxonomic scope" value="Bacteria"/>
</dbReference>
<sequence>MRQLYAILISVFALTFAQAQSGSIDLNESQLNTHVEISSKELSENPFFKDAKRAREFKLNPSISRHSNLTVGTKIRMQLFSDKDYNAVISNKHTDVNGVTSLTLKLEQYPFASSYITVSGQSFLVFLNIPELNEQYTSRYNSQSGMAHLFLMDETRTEAFKCGAEELSMDDSRGIENPNTNTFNRIDPGETCLDVSSSSDPATISLLMVYTPAAEAWADANQGGINNAISAAISIANDVSANNNLGITFQLAHSQLVNYTEVGAGADLEALRNSTDGEMDEVHQLRKIHNADLVSVFTNFSGDGIGGIAHLNTTRYGHPGKAFSNIKVISQANSPITFIHELGHNMGVDHYRYQSQAPGPTQWLDWPENDWSSGWRDQDGNDFRTVMTYADGIPGPSIPYFSDPTVTFAGDPIGDAVQADNARTLREMKHEVARYSNAAQYCLAGVDIQQAFWINNVSMGDINHSSSSSFYSDLSGLGTCMQPGETQTLVADLENAGGSTYISVWIDWNDDKIFDSSELEYNSTAGLSQYSVDITAPLGFDSGEKRMRIRAYDTGSGGSSDPCGYMTFGEVEDYTILLGEGDFCSTSSIPQNLVVIENNGNSVLISWNPLSGVDYYELQYRQQGETNWITISNILYPFQQISGLTLLTDYEVQIRSVCLGTPTAYSDILPFSTGDYNYCDAGATDPRYEKISNVTFNTINNNSTDTSGYEDFTEISTSVTPGETYPMSISISNFDSNDELYVWIDYNQDGDFTDLGENVISLDPASQTNNENITIPAEALSGNTVMRIRLIFPSSPVNRTPCGDSTWGQVEDYTINILGDCTDPTTWYADTDDDGLGDPNTTTEDCNQPTGYVSNSDDCNDNDANIGGPTTWYADADTDGYGDPNDAIEACEQPEGYVDNSDDQEINSPCPDNVDTNGVSLDSDGDGVLDCNDICQGNDLVDTDLDGTPDDCDACPLDSNNDSDGDGVCDSEDVCPDFNDLADADGDNVPDGCDVCPNHDDAIDSDGDGIPDGCDNCEDADEDGICADTDCNDNDANIGVPTTWYADADNDGYGDPSDTTEACQQPDGYVANNADICIGFDDNLDADGDGVPDGCDDCEDADEDGICADTDCNDNDANIGAPTTWYADADNDGYGDPSDTTEACQQPDGYVANNADICIGFDDNLDADGDGVPDGCDDCEDADEDGICADTDCNDNDANIGAPTTWYADADNDGYGDPSDTIEACEQPDGYVANNADICIGFDDNLDADGDGIPDGCDDCEDADDDGICADTDCNDNDANIGAPTTWYADADNDGYGDPSDTTEACQQPDGYVANNADICIGFDDNLDADGDGIPDGCDNCEDADEDGICADIDCNDNDANIGARTIWYADVDGDGYGDLNNTTEACEQPEGYVDNSDDQEINSPCPDNVDTNGVSLDSDGDGVLDCNDICQGNDLVDTDLDGTPDDCDACPLDSNNDSDGDGVCDSEDVCPDFNDLADADGDNVPDGCDVCPGHDDAIDSDGDGVPDGCDNCEDADEDGICVDTDCNDNDANIGAPTTWYADADNDGYGDPNDTTEACQQPDGYVANNADICIGFDDNLDADGDGTPDGCDACPLDSNNDSDGDGVCDSDDICPGFNDLADADGDNVPDGCDVCPNHDDAIDSDGDGVPDGCDNCEDADEDGICADTDCNDNDANIGAPTTWYADADNDGYGDPNNTTEACQQPDGYVANNADICIGFDDNLDADGDGTPDGCDACPLDSNNDSDGDGVCGDLDCDDNDSQAFPGNPEICDGIDNDCDGIIDEGCETCPDADEDTVCDADDICPGYDDLADADKDGIPDDCDACPNDPNNDSDGDGVCGDVDNCPDTANADQADADSDGIGDACDDVDLECDAAYALGDNNICFMDDGFGNWGWTNQLNGAGTYNMNLYAGAGQCNIDNGAFVGTLLIDYANDELDVTYSINSGYVLKGIHFYVGCTPYPKKGRRNTVAPGHYTIGRNNLDNLNSFKIEGLDVSSLSGGDVYVIAHAKVCKMACTDCNNHEVYRPNVKVKCTNQGDRADKASQVVVYPNPVTDELFIKTLDDILMVELFDIEGRRLFYDKQAQKIKVDRFEEGLYLLRITTSQGQHTRRVVIKK</sequence>
<organism evidence="4 5">
    <name type="scientific">Mangrovimonas yunxiaonensis</name>
    <dbReference type="NCBI Taxonomy" id="1197477"/>
    <lineage>
        <taxon>Bacteria</taxon>
        <taxon>Pseudomonadati</taxon>
        <taxon>Bacteroidota</taxon>
        <taxon>Flavobacteriia</taxon>
        <taxon>Flavobacteriales</taxon>
        <taxon>Flavobacteriaceae</taxon>
        <taxon>Mangrovimonas</taxon>
    </lineage>
</organism>
<dbReference type="Gene3D" id="3.40.390.10">
    <property type="entry name" value="Collagenase (Catalytic Domain)"/>
    <property type="match status" value="1"/>
</dbReference>
<dbReference type="InterPro" id="IPR024079">
    <property type="entry name" value="MetalloPept_cat_dom_sf"/>
</dbReference>
<name>A0A084TJT6_9FLAO</name>
<keyword evidence="1 2" id="KW-0732">Signal</keyword>
<dbReference type="Gene3D" id="4.10.1080.10">
    <property type="entry name" value="TSP type-3 repeat"/>
    <property type="match status" value="3"/>
</dbReference>
<evidence type="ECO:0000256" key="1">
    <source>
        <dbReference type="ARBA" id="ARBA00022729"/>
    </source>
</evidence>
<dbReference type="InterPro" id="IPR013783">
    <property type="entry name" value="Ig-like_fold"/>
</dbReference>
<dbReference type="RefSeq" id="WP_036123049.1">
    <property type="nucleotide sequence ID" value="NZ_JPFK01000007.1"/>
</dbReference>
<dbReference type="NCBIfam" id="TIGR04183">
    <property type="entry name" value="Por_Secre_tail"/>
    <property type="match status" value="1"/>
</dbReference>
<dbReference type="eggNOG" id="COG3391">
    <property type="taxonomic scope" value="Bacteria"/>
</dbReference>
<evidence type="ECO:0000256" key="2">
    <source>
        <dbReference type="SAM" id="SignalP"/>
    </source>
</evidence>
<dbReference type="CDD" id="cd00063">
    <property type="entry name" value="FN3"/>
    <property type="match status" value="1"/>
</dbReference>
<dbReference type="InterPro" id="IPR045474">
    <property type="entry name" value="GEVED"/>
</dbReference>
<dbReference type="GO" id="GO:0008237">
    <property type="term" value="F:metallopeptidase activity"/>
    <property type="evidence" value="ECO:0007669"/>
    <property type="project" value="InterPro"/>
</dbReference>
<dbReference type="InterPro" id="IPR028974">
    <property type="entry name" value="TSP_type-3_rpt"/>
</dbReference>
<evidence type="ECO:0000259" key="3">
    <source>
        <dbReference type="PROSITE" id="PS50853"/>
    </source>
</evidence>
<dbReference type="OrthoDB" id="2972467at2"/>
<dbReference type="SUPFAM" id="SSF49265">
    <property type="entry name" value="Fibronectin type III"/>
    <property type="match status" value="1"/>
</dbReference>
<feature type="domain" description="Fibronectin type-III" evidence="3">
    <location>
        <begin position="589"/>
        <end position="676"/>
    </location>
</feature>
<dbReference type="PROSITE" id="PS00018">
    <property type="entry name" value="EF_HAND_1"/>
    <property type="match status" value="2"/>
</dbReference>
<reference evidence="5" key="2">
    <citation type="submission" date="2014-07" db="EMBL/GenBank/DDBJ databases">
        <title>Genome sequence of Mangrovimonas yunxiaonensis.</title>
        <authorList>
            <person name="Li Y."/>
            <person name="Zheng T."/>
        </authorList>
    </citation>
    <scope>NUCLEOTIDE SEQUENCE [LARGE SCALE GENOMIC DNA]</scope>
    <source>
        <strain evidence="5">LY01</strain>
    </source>
</reference>
<evidence type="ECO:0000313" key="4">
    <source>
        <dbReference type="EMBL" id="KFB00972.1"/>
    </source>
</evidence>
<dbReference type="SUPFAM" id="SSF103647">
    <property type="entry name" value="TSP type-3 repeat"/>
    <property type="match status" value="3"/>
</dbReference>
<dbReference type="eggNOG" id="COG2885">
    <property type="taxonomic scope" value="Bacteria"/>
</dbReference>
<dbReference type="eggNOG" id="COG5563">
    <property type="taxonomic scope" value="Bacteria"/>
</dbReference>
<dbReference type="InterPro" id="IPR036116">
    <property type="entry name" value="FN3_sf"/>
</dbReference>
<reference evidence="4 5" key="1">
    <citation type="journal article" date="2014" name="Genome Announc.">
        <title>Draft Genome Sequence of the Algicidal Bacterium Mangrovimonas yunxiaonensis Strain LY01.</title>
        <authorList>
            <person name="Li Y."/>
            <person name="Zhu H."/>
            <person name="Li C."/>
            <person name="Zhang H."/>
            <person name="Chen Z."/>
            <person name="Zheng W."/>
            <person name="Xu H."/>
            <person name="Zheng T."/>
        </authorList>
    </citation>
    <scope>NUCLEOTIDE SEQUENCE [LARGE SCALE GENOMIC DNA]</scope>
    <source>
        <strain evidence="4 5">LY01</strain>
    </source>
</reference>
<dbReference type="InterPro" id="IPR018247">
    <property type="entry name" value="EF_Hand_1_Ca_BS"/>
</dbReference>